<feature type="compositionally biased region" description="Basic and acidic residues" evidence="1">
    <location>
        <begin position="1"/>
        <end position="15"/>
    </location>
</feature>
<keyword evidence="2" id="KW-1133">Transmembrane helix</keyword>
<dbReference type="KEGG" id="adu:110274446"/>
<reference evidence="3" key="1">
    <citation type="journal article" date="2016" name="Nat. Genet.">
        <title>The genome sequences of Arachis duranensis and Arachis ipaensis, the diploid ancestors of cultivated peanut.</title>
        <authorList>
            <person name="Bertioli D.J."/>
            <person name="Cannon S.B."/>
            <person name="Froenicke L."/>
            <person name="Huang G."/>
            <person name="Farmer A.D."/>
            <person name="Cannon E.K."/>
            <person name="Liu X."/>
            <person name="Gao D."/>
            <person name="Clevenger J."/>
            <person name="Dash S."/>
            <person name="Ren L."/>
            <person name="Moretzsohn M.C."/>
            <person name="Shirasawa K."/>
            <person name="Huang W."/>
            <person name="Vidigal B."/>
            <person name="Abernathy B."/>
            <person name="Chu Y."/>
            <person name="Niederhuth C.E."/>
            <person name="Umale P."/>
            <person name="Araujo A.C."/>
            <person name="Kozik A."/>
            <person name="Kim K.D."/>
            <person name="Burow M.D."/>
            <person name="Varshney R.K."/>
            <person name="Wang X."/>
            <person name="Zhang X."/>
            <person name="Barkley N."/>
            <person name="Guimaraes P.M."/>
            <person name="Isobe S."/>
            <person name="Guo B."/>
            <person name="Liao B."/>
            <person name="Stalker H.T."/>
            <person name="Schmitz R.J."/>
            <person name="Scheffler B.E."/>
            <person name="Leal-Bertioli S.C."/>
            <person name="Xun X."/>
            <person name="Jackson S.A."/>
            <person name="Michelmore R."/>
            <person name="Ozias-Akins P."/>
        </authorList>
    </citation>
    <scope>NUCLEOTIDE SEQUENCE [LARGE SCALE GENOMIC DNA]</scope>
    <source>
        <strain evidence="3">cv. V14167</strain>
    </source>
</reference>
<dbReference type="RefSeq" id="XP_052109515.1">
    <property type="nucleotide sequence ID" value="XM_052253555.1"/>
</dbReference>
<evidence type="ECO:0000313" key="3">
    <source>
        <dbReference type="Proteomes" id="UP000515211"/>
    </source>
</evidence>
<evidence type="ECO:0000256" key="2">
    <source>
        <dbReference type="SAM" id="Phobius"/>
    </source>
</evidence>
<evidence type="ECO:0000256" key="1">
    <source>
        <dbReference type="SAM" id="MobiDB-lite"/>
    </source>
</evidence>
<keyword evidence="2" id="KW-0472">Membrane</keyword>
<dbReference type="GeneID" id="110274446"/>
<feature type="transmembrane region" description="Helical" evidence="2">
    <location>
        <begin position="101"/>
        <end position="124"/>
    </location>
</feature>
<keyword evidence="2" id="KW-0812">Transmembrane</keyword>
<dbReference type="Proteomes" id="UP000515211">
    <property type="component" value="Chromosome 8"/>
</dbReference>
<protein>
    <submittedName>
        <fullName evidence="4">Uncharacterized protein LOC110274446</fullName>
    </submittedName>
</protein>
<name>A0A9C6T422_ARADU</name>
<accession>A0A9C6T422</accession>
<gene>
    <name evidence="4" type="primary">LOC110274446</name>
</gene>
<dbReference type="PANTHER" id="PTHR35324:SF4">
    <property type="entry name" value="EXPRESSED PROTEIN"/>
    <property type="match status" value="1"/>
</dbReference>
<sequence>MSSNDKKVEVSKGREEDEAEFEKEESVPTVTSKLFLKPSENQKPGNMDKEVVLRRIRHRRRVNKVRAAVGSFFSSPFSTDHHRKWVDDPFAAFSLLWHPNFLHLSVPVSVIVFGIVKLVVVLSYRVSLMVSRAFLVFVVAGDKSSRSQRFLFAVNFLCATGSWS</sequence>
<organism evidence="3 4">
    <name type="scientific">Arachis duranensis</name>
    <name type="common">Wild peanut</name>
    <dbReference type="NCBI Taxonomy" id="130453"/>
    <lineage>
        <taxon>Eukaryota</taxon>
        <taxon>Viridiplantae</taxon>
        <taxon>Streptophyta</taxon>
        <taxon>Embryophyta</taxon>
        <taxon>Tracheophyta</taxon>
        <taxon>Spermatophyta</taxon>
        <taxon>Magnoliopsida</taxon>
        <taxon>eudicotyledons</taxon>
        <taxon>Gunneridae</taxon>
        <taxon>Pentapetalae</taxon>
        <taxon>rosids</taxon>
        <taxon>fabids</taxon>
        <taxon>Fabales</taxon>
        <taxon>Fabaceae</taxon>
        <taxon>Papilionoideae</taxon>
        <taxon>50 kb inversion clade</taxon>
        <taxon>dalbergioids sensu lato</taxon>
        <taxon>Dalbergieae</taxon>
        <taxon>Pterocarpus clade</taxon>
        <taxon>Arachis</taxon>
    </lineage>
</organism>
<dbReference type="AlphaFoldDB" id="A0A9C6T422"/>
<reference evidence="4" key="2">
    <citation type="submission" date="2025-08" db="UniProtKB">
        <authorList>
            <consortium name="RefSeq"/>
        </authorList>
    </citation>
    <scope>IDENTIFICATION</scope>
    <source>
        <tissue evidence="4">Whole plant</tissue>
    </source>
</reference>
<keyword evidence="3" id="KW-1185">Reference proteome</keyword>
<evidence type="ECO:0000313" key="4">
    <source>
        <dbReference type="RefSeq" id="XP_052109515.1"/>
    </source>
</evidence>
<dbReference type="PANTHER" id="PTHR35324">
    <property type="entry name" value="BNAA08G03750D PROTEIN"/>
    <property type="match status" value="1"/>
</dbReference>
<feature type="region of interest" description="Disordered" evidence="1">
    <location>
        <begin position="1"/>
        <end position="43"/>
    </location>
</feature>
<proteinExistence type="predicted"/>